<evidence type="ECO:0000256" key="3">
    <source>
        <dbReference type="ARBA" id="ARBA00022679"/>
    </source>
</evidence>
<evidence type="ECO:0000313" key="10">
    <source>
        <dbReference type="Proteomes" id="UP000189369"/>
    </source>
</evidence>
<dbReference type="GO" id="GO:0005886">
    <property type="term" value="C:plasma membrane"/>
    <property type="evidence" value="ECO:0007669"/>
    <property type="project" value="UniProtKB-SubCell"/>
</dbReference>
<dbReference type="PANTHER" id="PTHR22926:SF3">
    <property type="entry name" value="UNDECAPRENYL-PHOSPHATE ALPHA-N-ACETYLGLUCOSAMINYL 1-PHOSPHATE TRANSFERASE"/>
    <property type="match status" value="1"/>
</dbReference>
<dbReference type="RefSeq" id="WP_077734525.1">
    <property type="nucleotide sequence ID" value="NZ_JBGJLN010000005.1"/>
</dbReference>
<evidence type="ECO:0000256" key="2">
    <source>
        <dbReference type="ARBA" id="ARBA00022475"/>
    </source>
</evidence>
<feature type="transmembrane region" description="Helical" evidence="8">
    <location>
        <begin position="136"/>
        <end position="156"/>
    </location>
</feature>
<feature type="binding site" evidence="7">
    <location>
        <position position="223"/>
    </location>
    <ligand>
        <name>Mg(2+)</name>
        <dbReference type="ChEBI" id="CHEBI:18420"/>
    </ligand>
</feature>
<dbReference type="STRING" id="643674.PAEH1_10850"/>
<feature type="transmembrane region" description="Helical" evidence="8">
    <location>
        <begin position="81"/>
        <end position="99"/>
    </location>
</feature>
<feature type="transmembrane region" description="Helical" evidence="8">
    <location>
        <begin position="111"/>
        <end position="130"/>
    </location>
</feature>
<protein>
    <submittedName>
        <fullName evidence="9">Glycosyl transferase</fullName>
    </submittedName>
</protein>
<keyword evidence="3 9" id="KW-0808">Transferase</keyword>
<evidence type="ECO:0000313" key="9">
    <source>
        <dbReference type="EMBL" id="AQS51919.1"/>
    </source>
</evidence>
<evidence type="ECO:0000256" key="1">
    <source>
        <dbReference type="ARBA" id="ARBA00004651"/>
    </source>
</evidence>
<dbReference type="CDD" id="cd06912">
    <property type="entry name" value="GT_MraY_like"/>
    <property type="match status" value="1"/>
</dbReference>
<evidence type="ECO:0000256" key="7">
    <source>
        <dbReference type="PIRSR" id="PIRSR600715-1"/>
    </source>
</evidence>
<feature type="transmembrane region" description="Helical" evidence="8">
    <location>
        <begin position="313"/>
        <end position="332"/>
    </location>
</feature>
<evidence type="ECO:0000256" key="6">
    <source>
        <dbReference type="ARBA" id="ARBA00023136"/>
    </source>
</evidence>
<feature type="transmembrane region" description="Helical" evidence="8">
    <location>
        <begin position="338"/>
        <end position="356"/>
    </location>
</feature>
<keyword evidence="7" id="KW-0460">Magnesium</keyword>
<sequence length="381" mass="42119">MDSASAWDFLTWLSITVVAFVVGGIIVWSERWHGRLTGDTDMSKPQATHLRPAPRVGGLAILAGSLAGLLVLGPSNMTLTWLWPVLFVAAMPVFVAGLVEDITKDVGSLKRLLAAFASAAIAWWLLGGVSRVGVSWADWILAFWPISLFFTMIAVGGCTHALNIIDGINGLAGMVAVLMAISIALVAWQVQDYPIVLIATALASATLGFLAWNFPFGRVFLGDGGAYFLGFMLAELAVLLVVRNPSVSPFYALAVLFYPVFETLFSIWRRKFKRGVAVDQPDSLHLHQLIFRRLVRVSVLKEGRRYVPPTSNAMASPYLWGLVLIGLVPATIWWDNAWILSASLVVFICSYTWLYARLVHWRRPVWLLLPSVRRAKRERAK</sequence>
<dbReference type="GO" id="GO:0044038">
    <property type="term" value="P:cell wall macromolecule biosynthetic process"/>
    <property type="evidence" value="ECO:0007669"/>
    <property type="project" value="TreeGrafter"/>
</dbReference>
<proteinExistence type="predicted"/>
<evidence type="ECO:0000256" key="5">
    <source>
        <dbReference type="ARBA" id="ARBA00022989"/>
    </source>
</evidence>
<keyword evidence="4 8" id="KW-0812">Transmembrane</keyword>
<feature type="transmembrane region" description="Helical" evidence="8">
    <location>
        <begin position="224"/>
        <end position="242"/>
    </location>
</feature>
<dbReference type="PANTHER" id="PTHR22926">
    <property type="entry name" value="PHOSPHO-N-ACETYLMURAMOYL-PENTAPEPTIDE-TRANSFERASE"/>
    <property type="match status" value="1"/>
</dbReference>
<feature type="transmembrane region" description="Helical" evidence="8">
    <location>
        <begin position="56"/>
        <end position="75"/>
    </location>
</feature>
<comment type="cofactor">
    <cofactor evidence="7">
        <name>Mg(2+)</name>
        <dbReference type="ChEBI" id="CHEBI:18420"/>
    </cofactor>
</comment>
<feature type="transmembrane region" description="Helical" evidence="8">
    <location>
        <begin position="248"/>
        <end position="268"/>
    </location>
</feature>
<dbReference type="EMBL" id="CP019697">
    <property type="protein sequence ID" value="AQS51919.1"/>
    <property type="molecule type" value="Genomic_DNA"/>
</dbReference>
<feature type="binding site" evidence="7">
    <location>
        <position position="163"/>
    </location>
    <ligand>
        <name>Mg(2+)</name>
        <dbReference type="ChEBI" id="CHEBI:18420"/>
    </ligand>
</feature>
<dbReference type="AlphaFoldDB" id="A0A1U9K1V4"/>
<dbReference type="Proteomes" id="UP000189369">
    <property type="component" value="Chromosome"/>
</dbReference>
<organism evidence="9 10">
    <name type="scientific">Paenalcaligenes hominis</name>
    <dbReference type="NCBI Taxonomy" id="643674"/>
    <lineage>
        <taxon>Bacteria</taxon>
        <taxon>Pseudomonadati</taxon>
        <taxon>Pseudomonadota</taxon>
        <taxon>Betaproteobacteria</taxon>
        <taxon>Burkholderiales</taxon>
        <taxon>Alcaligenaceae</taxon>
        <taxon>Paenalcaligenes</taxon>
    </lineage>
</organism>
<keyword evidence="2" id="KW-1003">Cell membrane</keyword>
<feature type="transmembrane region" description="Helical" evidence="8">
    <location>
        <begin position="193"/>
        <end position="212"/>
    </location>
</feature>
<accession>A0A1U9K1V4</accession>
<feature type="transmembrane region" description="Helical" evidence="8">
    <location>
        <begin position="6"/>
        <end position="28"/>
    </location>
</feature>
<keyword evidence="5 8" id="KW-1133">Transmembrane helix</keyword>
<dbReference type="GO" id="GO:0016780">
    <property type="term" value="F:phosphotransferase activity, for other substituted phosphate groups"/>
    <property type="evidence" value="ECO:0007669"/>
    <property type="project" value="InterPro"/>
</dbReference>
<feature type="transmembrane region" description="Helical" evidence="8">
    <location>
        <begin position="168"/>
        <end position="187"/>
    </location>
</feature>
<dbReference type="GO" id="GO:0009103">
    <property type="term" value="P:lipopolysaccharide biosynthetic process"/>
    <property type="evidence" value="ECO:0007669"/>
    <property type="project" value="TreeGrafter"/>
</dbReference>
<comment type="subcellular location">
    <subcellularLocation>
        <location evidence="1">Cell membrane</location>
        <topology evidence="1">Multi-pass membrane protein</topology>
    </subcellularLocation>
</comment>
<name>A0A1U9K1V4_9BURK</name>
<dbReference type="GO" id="GO:0046872">
    <property type="term" value="F:metal ion binding"/>
    <property type="evidence" value="ECO:0007669"/>
    <property type="project" value="UniProtKB-KW"/>
</dbReference>
<dbReference type="GO" id="GO:0071555">
    <property type="term" value="P:cell wall organization"/>
    <property type="evidence" value="ECO:0007669"/>
    <property type="project" value="TreeGrafter"/>
</dbReference>
<keyword evidence="7" id="KW-0479">Metal-binding</keyword>
<keyword evidence="6 8" id="KW-0472">Membrane</keyword>
<gene>
    <name evidence="9" type="ORF">PAEH1_10850</name>
</gene>
<reference evidence="9 10" key="1">
    <citation type="submission" date="2017-01" db="EMBL/GenBank/DDBJ databases">
        <title>Complete Genome Sequence of Paenalcaligenes hominis, Isolated from a paraplegic Patient with neurogenic bladder.</title>
        <authorList>
            <person name="Mukhopadhyay R."/>
            <person name="Joaquin J."/>
            <person name="Hogue R."/>
            <person name="Kilaru A."/>
            <person name="Jospin G."/>
            <person name="Mars K."/>
            <person name="Eisen J.A."/>
            <person name="Chaturvedi V."/>
        </authorList>
    </citation>
    <scope>NUCLEOTIDE SEQUENCE [LARGE SCALE GENOMIC DNA]</scope>
    <source>
        <strain evidence="9 10">15S00501</strain>
    </source>
</reference>
<evidence type="ECO:0000256" key="4">
    <source>
        <dbReference type="ARBA" id="ARBA00022692"/>
    </source>
</evidence>
<evidence type="ECO:0000256" key="8">
    <source>
        <dbReference type="SAM" id="Phobius"/>
    </source>
</evidence>
<dbReference type="KEGG" id="phn:PAEH1_10850"/>
<dbReference type="Pfam" id="PF00953">
    <property type="entry name" value="Glycos_transf_4"/>
    <property type="match status" value="1"/>
</dbReference>
<dbReference type="InterPro" id="IPR000715">
    <property type="entry name" value="Glycosyl_transferase_4"/>
</dbReference>
<dbReference type="OrthoDB" id="9783652at2"/>